<comment type="catalytic activity">
    <reaction evidence="5">
        <text>glucuronate acceptor + UDP-alpha-D-glucuronate = acceptor beta-D-glucuronoside + UDP + H(+)</text>
        <dbReference type="Rhea" id="RHEA:21032"/>
        <dbReference type="ChEBI" id="CHEBI:15378"/>
        <dbReference type="ChEBI" id="CHEBI:58052"/>
        <dbReference type="ChEBI" id="CHEBI:58223"/>
        <dbReference type="ChEBI" id="CHEBI:132367"/>
        <dbReference type="ChEBI" id="CHEBI:132368"/>
        <dbReference type="EC" id="2.4.1.17"/>
    </reaction>
</comment>
<dbReference type="Pfam" id="PF00201">
    <property type="entry name" value="UDPGT"/>
    <property type="match status" value="1"/>
</dbReference>
<proteinExistence type="inferred from homology"/>
<evidence type="ECO:0000256" key="6">
    <source>
        <dbReference type="SAM" id="MobiDB-lite"/>
    </source>
</evidence>
<protein>
    <recommendedName>
        <fullName evidence="5">UDP-glucuronosyltransferase</fullName>
        <ecNumber evidence="5">2.4.1.17</ecNumber>
    </recommendedName>
</protein>
<evidence type="ECO:0000313" key="7">
    <source>
        <dbReference type="EMBL" id="KAK9870197.1"/>
    </source>
</evidence>
<dbReference type="GO" id="GO:0016020">
    <property type="term" value="C:membrane"/>
    <property type="evidence" value="ECO:0007669"/>
    <property type="project" value="UniProtKB-SubCell"/>
</dbReference>
<dbReference type="GO" id="GO:0015020">
    <property type="term" value="F:glucuronosyltransferase activity"/>
    <property type="evidence" value="ECO:0007669"/>
    <property type="project" value="UniProtKB-EC"/>
</dbReference>
<organism evidence="7 8">
    <name type="scientific">Henosepilachna vigintioctopunctata</name>
    <dbReference type="NCBI Taxonomy" id="420089"/>
    <lineage>
        <taxon>Eukaryota</taxon>
        <taxon>Metazoa</taxon>
        <taxon>Ecdysozoa</taxon>
        <taxon>Arthropoda</taxon>
        <taxon>Hexapoda</taxon>
        <taxon>Insecta</taxon>
        <taxon>Pterygota</taxon>
        <taxon>Neoptera</taxon>
        <taxon>Endopterygota</taxon>
        <taxon>Coleoptera</taxon>
        <taxon>Polyphaga</taxon>
        <taxon>Cucujiformia</taxon>
        <taxon>Coccinelloidea</taxon>
        <taxon>Coccinellidae</taxon>
        <taxon>Epilachninae</taxon>
        <taxon>Epilachnini</taxon>
        <taxon>Henosepilachna</taxon>
    </lineage>
</organism>
<feature type="region of interest" description="Disordered" evidence="6">
    <location>
        <begin position="431"/>
        <end position="516"/>
    </location>
</feature>
<dbReference type="EC" id="2.4.1.17" evidence="5"/>
<evidence type="ECO:0000313" key="8">
    <source>
        <dbReference type="Proteomes" id="UP001431783"/>
    </source>
</evidence>
<comment type="caution">
    <text evidence="7">The sequence shown here is derived from an EMBL/GenBank/DDBJ whole genome shotgun (WGS) entry which is preliminary data.</text>
</comment>
<dbReference type="FunFam" id="3.40.50.2000:FF:000050">
    <property type="entry name" value="UDP-glucuronosyltransferase"/>
    <property type="match status" value="1"/>
</dbReference>
<reference evidence="7 8" key="1">
    <citation type="submission" date="2023-03" db="EMBL/GenBank/DDBJ databases">
        <title>Genome insight into feeding habits of ladybird beetles.</title>
        <authorList>
            <person name="Li H.-S."/>
            <person name="Huang Y.-H."/>
            <person name="Pang H."/>
        </authorList>
    </citation>
    <scope>NUCLEOTIDE SEQUENCE [LARGE SCALE GENOMIC DNA]</scope>
    <source>
        <strain evidence="7">SYSU_2023b</strain>
        <tissue evidence="7">Whole body</tissue>
    </source>
</reference>
<keyword evidence="3 4" id="KW-0808">Transferase</keyword>
<dbReference type="InterPro" id="IPR002213">
    <property type="entry name" value="UDP_glucos_trans"/>
</dbReference>
<evidence type="ECO:0000256" key="3">
    <source>
        <dbReference type="ARBA" id="ARBA00022679"/>
    </source>
</evidence>
<dbReference type="EMBL" id="JARQZJ010000002">
    <property type="protein sequence ID" value="KAK9870197.1"/>
    <property type="molecule type" value="Genomic_DNA"/>
</dbReference>
<dbReference type="CDD" id="cd03784">
    <property type="entry name" value="GT1_Gtf-like"/>
    <property type="match status" value="1"/>
</dbReference>
<dbReference type="SUPFAM" id="SSF53756">
    <property type="entry name" value="UDP-Glycosyltransferase/glycogen phosphorylase"/>
    <property type="match status" value="1"/>
</dbReference>
<evidence type="ECO:0000256" key="4">
    <source>
        <dbReference type="RuleBase" id="RU003718"/>
    </source>
</evidence>
<evidence type="ECO:0000256" key="5">
    <source>
        <dbReference type="RuleBase" id="RU362059"/>
    </source>
</evidence>
<keyword evidence="8" id="KW-1185">Reference proteome</keyword>
<accession>A0AAW1TQ54</accession>
<dbReference type="InterPro" id="IPR050271">
    <property type="entry name" value="UDP-glycosyltransferase"/>
</dbReference>
<dbReference type="InterPro" id="IPR035595">
    <property type="entry name" value="UDP_glycos_trans_CS"/>
</dbReference>
<keyword evidence="2 4" id="KW-0328">Glycosyltransferase</keyword>
<evidence type="ECO:0000256" key="2">
    <source>
        <dbReference type="ARBA" id="ARBA00022676"/>
    </source>
</evidence>
<gene>
    <name evidence="7" type="ORF">WA026_006281</name>
</gene>
<name>A0AAW1TQ54_9CUCU</name>
<comment type="subcellular location">
    <subcellularLocation>
        <location evidence="5">Membrane</location>
        <topology evidence="5">Single-pass membrane protein</topology>
    </subcellularLocation>
</comment>
<sequence length="528" mass="58976">MKGLTQIHLKGIFEYKERMSREQAKIPSGGLQTMKMMKRFFSEISDLFWEDPGIQKIIKEKPKFDVFILLGLFNDANLGLGHHLGIPTILFSPVGSNSLVNFYVANPNMVYVSNVIKCFLGLFVMPHQRELLKKYLPDSPPIEELHKNISLMLLNSHFSIEPPRPHVPNAITIGGYHLDVTKELPEDIKTFLDNAHHGAILFSMGSNVEISKFEEEKLNAIFKVLGELGHMKILFKSEMEHKDVPKNIMLKKWLPQADILAHPNVKAFISHGGLGGNTEAVYHGVPIVGIPFFGDQKMNIEIAVSAGYAVDIPFEALTENLFRGKLKEVLENPRYAENAKKRSALIKGQLIKPMDNAAFGLNTSSNTAAPLSTDVWSDRHLKLSDTVVSFVNREVTPRAFVYPSGIRSETFVECGCVGACVSASYKINRPGTSGVKRAASKENESVSVTKKRETRPRDKDQEEMIMEWLNESSESDSDNIDPNFLAESNHDSASEQEGSDSERAEEQEIESNVATKVPTSREIFICVS</sequence>
<dbReference type="PANTHER" id="PTHR48043:SF159">
    <property type="entry name" value="EG:EG0003.4 PROTEIN-RELATED"/>
    <property type="match status" value="1"/>
</dbReference>
<evidence type="ECO:0000256" key="1">
    <source>
        <dbReference type="ARBA" id="ARBA00009995"/>
    </source>
</evidence>
<dbReference type="Proteomes" id="UP001431783">
    <property type="component" value="Unassembled WGS sequence"/>
</dbReference>
<dbReference type="PROSITE" id="PS00375">
    <property type="entry name" value="UDPGT"/>
    <property type="match status" value="1"/>
</dbReference>
<comment type="similarity">
    <text evidence="1 4">Belongs to the UDP-glycosyltransferase family.</text>
</comment>
<dbReference type="AlphaFoldDB" id="A0AAW1TQ54"/>
<dbReference type="Gene3D" id="3.40.50.2000">
    <property type="entry name" value="Glycogen Phosphorylase B"/>
    <property type="match status" value="1"/>
</dbReference>
<dbReference type="PANTHER" id="PTHR48043">
    <property type="entry name" value="EG:EG0003.4 PROTEIN-RELATED"/>
    <property type="match status" value="1"/>
</dbReference>